<feature type="region of interest" description="Disordered" evidence="1">
    <location>
        <begin position="51"/>
        <end position="75"/>
    </location>
</feature>
<feature type="compositionally biased region" description="Basic residues" evidence="1">
    <location>
        <begin position="51"/>
        <end position="69"/>
    </location>
</feature>
<organism evidence="2 3">
    <name type="scientific">Mytilus coruscus</name>
    <name type="common">Sea mussel</name>
    <dbReference type="NCBI Taxonomy" id="42192"/>
    <lineage>
        <taxon>Eukaryota</taxon>
        <taxon>Metazoa</taxon>
        <taxon>Spiralia</taxon>
        <taxon>Lophotrochozoa</taxon>
        <taxon>Mollusca</taxon>
        <taxon>Bivalvia</taxon>
        <taxon>Autobranchia</taxon>
        <taxon>Pteriomorphia</taxon>
        <taxon>Mytilida</taxon>
        <taxon>Mytiloidea</taxon>
        <taxon>Mytilidae</taxon>
        <taxon>Mytilinae</taxon>
        <taxon>Mytilus</taxon>
    </lineage>
</organism>
<proteinExistence type="predicted"/>
<name>A0A6J8E6I9_MYTCO</name>
<evidence type="ECO:0000313" key="2">
    <source>
        <dbReference type="EMBL" id="CAC5415643.1"/>
    </source>
</evidence>
<gene>
    <name evidence="2" type="ORF">MCOR_48329</name>
</gene>
<dbReference type="EMBL" id="CACVKT020008452">
    <property type="protein sequence ID" value="CAC5415643.1"/>
    <property type="molecule type" value="Genomic_DNA"/>
</dbReference>
<protein>
    <submittedName>
        <fullName evidence="2">Uncharacterized protein</fullName>
    </submittedName>
</protein>
<dbReference type="Proteomes" id="UP000507470">
    <property type="component" value="Unassembled WGS sequence"/>
</dbReference>
<reference evidence="2 3" key="1">
    <citation type="submission" date="2020-06" db="EMBL/GenBank/DDBJ databases">
        <authorList>
            <person name="Li R."/>
            <person name="Bekaert M."/>
        </authorList>
    </citation>
    <scope>NUCLEOTIDE SEQUENCE [LARGE SCALE GENOMIC DNA]</scope>
    <source>
        <strain evidence="3">wild</strain>
    </source>
</reference>
<dbReference type="AlphaFoldDB" id="A0A6J8E6I9"/>
<keyword evidence="3" id="KW-1185">Reference proteome</keyword>
<sequence length="206" mass="23992">MGLPYLQRRGLLEANIEDYIFKCMYPEIQENEIYLILTQTLRLKHPERVSYSKRSKHSQRHHHIRKRHISSTEDSYTEESYDSVITSGFTSSSLISDKSDNRIPEIISYSSNTLAKQAGELLLDLHKYKSEPKVSNIMNLLGIIVDGTKVYFTMLERSESHHEKLDKNIQLNGSDRATVYYAKPLDILVQRDRDIVIENLVRLHNI</sequence>
<evidence type="ECO:0000313" key="3">
    <source>
        <dbReference type="Proteomes" id="UP000507470"/>
    </source>
</evidence>
<accession>A0A6J8E6I9</accession>
<evidence type="ECO:0000256" key="1">
    <source>
        <dbReference type="SAM" id="MobiDB-lite"/>
    </source>
</evidence>